<evidence type="ECO:0000256" key="3">
    <source>
        <dbReference type="ARBA" id="ARBA00022559"/>
    </source>
</evidence>
<dbReference type="GO" id="GO:0005739">
    <property type="term" value="C:mitochondrion"/>
    <property type="evidence" value="ECO:0007669"/>
    <property type="project" value="TreeGrafter"/>
</dbReference>
<keyword evidence="3 9" id="KW-0575">Peroxidase</keyword>
<dbReference type="PANTHER" id="PTHR10430:SF16">
    <property type="entry name" value="PEROXIREDOXIN-5, MITOCHONDRIAL"/>
    <property type="match status" value="1"/>
</dbReference>
<dbReference type="GO" id="GO:0045454">
    <property type="term" value="P:cell redox homeostasis"/>
    <property type="evidence" value="ECO:0007669"/>
    <property type="project" value="TreeGrafter"/>
</dbReference>
<evidence type="ECO:0000259" key="10">
    <source>
        <dbReference type="PROSITE" id="PS51352"/>
    </source>
</evidence>
<dbReference type="EC" id="1.11.1.24" evidence="9"/>
<dbReference type="PANTHER" id="PTHR10430">
    <property type="entry name" value="PEROXIREDOXIN"/>
    <property type="match status" value="1"/>
</dbReference>
<feature type="domain" description="Thioredoxin" evidence="10">
    <location>
        <begin position="35"/>
        <end position="188"/>
    </location>
</feature>
<protein>
    <recommendedName>
        <fullName evidence="9">Peroxiredoxin-5</fullName>
        <ecNumber evidence="9">1.11.1.24</ecNumber>
    </recommendedName>
</protein>
<comment type="similarity">
    <text evidence="2 9">Belongs to the peroxiredoxin family. Prx5 subfamily.</text>
</comment>
<keyword evidence="6 9" id="KW-0676">Redox-active center</keyword>
<evidence type="ECO:0000256" key="8">
    <source>
        <dbReference type="PIRSR" id="PIRSR637944-1"/>
    </source>
</evidence>
<dbReference type="GO" id="GO:0034599">
    <property type="term" value="P:cellular response to oxidative stress"/>
    <property type="evidence" value="ECO:0007669"/>
    <property type="project" value="InterPro"/>
</dbReference>
<evidence type="ECO:0000256" key="2">
    <source>
        <dbReference type="ARBA" id="ARBA00010505"/>
    </source>
</evidence>
<sequence length="188" mass="20595">MQSLFSRRVTYELVKRSFLPENFKYIHCSSINMSIKVGDKIPSVDLYENTPTNKVNIANLCEGKKVVLFAVPGAFTPGCSKTHLPGYVKDAENLKKQGISEIICVSVNDPFVMAAWAQDQKTEGKVRLLADPLANFTKAVDLQTDLPPLGGIRSKRYSMLIDNGVVKSLNVEPDGTGLSCSLSSNLKV</sequence>
<dbReference type="CDD" id="cd03013">
    <property type="entry name" value="PRX5_like"/>
    <property type="match status" value="1"/>
</dbReference>
<name>A0A1B6D4F2_9HEMI</name>
<dbReference type="InterPro" id="IPR037944">
    <property type="entry name" value="PRX5-like"/>
</dbReference>
<evidence type="ECO:0000313" key="11">
    <source>
        <dbReference type="EMBL" id="JAS07002.1"/>
    </source>
</evidence>
<evidence type="ECO:0000313" key="12">
    <source>
        <dbReference type="EMBL" id="JAS20572.1"/>
    </source>
</evidence>
<comment type="catalytic activity">
    <reaction evidence="7 9">
        <text>a hydroperoxide + [thioredoxin]-dithiol = an alcohol + [thioredoxin]-disulfide + H2O</text>
        <dbReference type="Rhea" id="RHEA:62620"/>
        <dbReference type="Rhea" id="RHEA-COMP:10698"/>
        <dbReference type="Rhea" id="RHEA-COMP:10700"/>
        <dbReference type="ChEBI" id="CHEBI:15377"/>
        <dbReference type="ChEBI" id="CHEBI:29950"/>
        <dbReference type="ChEBI" id="CHEBI:30879"/>
        <dbReference type="ChEBI" id="CHEBI:35924"/>
        <dbReference type="ChEBI" id="CHEBI:50058"/>
        <dbReference type="EC" id="1.11.1.24"/>
    </reaction>
</comment>
<keyword evidence="5 9" id="KW-0560">Oxidoreductase</keyword>
<evidence type="ECO:0000256" key="5">
    <source>
        <dbReference type="ARBA" id="ARBA00023002"/>
    </source>
</evidence>
<dbReference type="FunFam" id="3.40.30.10:FF:000020">
    <property type="entry name" value="Peroxiredoxin"/>
    <property type="match status" value="1"/>
</dbReference>
<evidence type="ECO:0000256" key="1">
    <source>
        <dbReference type="ARBA" id="ARBA00003330"/>
    </source>
</evidence>
<comment type="function">
    <text evidence="1">Thiol-specific peroxidase that catalyzes the reduction of hydrogen peroxide and organic hydroperoxides to water and alcohols, respectively. Plays a role in cell protection against oxidative stress by detoxifying peroxides and as sensor of hydrogen peroxide-mediated signaling events.</text>
</comment>
<dbReference type="GO" id="GO:0005777">
    <property type="term" value="C:peroxisome"/>
    <property type="evidence" value="ECO:0007669"/>
    <property type="project" value="TreeGrafter"/>
</dbReference>
<dbReference type="InterPro" id="IPR013766">
    <property type="entry name" value="Thioredoxin_domain"/>
</dbReference>
<proteinExistence type="inferred from homology"/>
<dbReference type="EMBL" id="GEDC01016726">
    <property type="protein sequence ID" value="JAS20572.1"/>
    <property type="molecule type" value="Transcribed_RNA"/>
</dbReference>
<gene>
    <name evidence="12" type="ORF">g.26432</name>
    <name evidence="11" type="ORF">g.26433</name>
</gene>
<keyword evidence="4 9" id="KW-0049">Antioxidant</keyword>
<dbReference type="InterPro" id="IPR013740">
    <property type="entry name" value="Redoxin"/>
</dbReference>
<evidence type="ECO:0000256" key="9">
    <source>
        <dbReference type="RuleBase" id="RU366011"/>
    </source>
</evidence>
<dbReference type="AlphaFoldDB" id="A0A1B6D4F2"/>
<dbReference type="InterPro" id="IPR036249">
    <property type="entry name" value="Thioredoxin-like_sf"/>
</dbReference>
<evidence type="ECO:0000256" key="7">
    <source>
        <dbReference type="ARBA" id="ARBA00049091"/>
    </source>
</evidence>
<dbReference type="Gene3D" id="3.40.30.10">
    <property type="entry name" value="Glutaredoxin"/>
    <property type="match status" value="1"/>
</dbReference>
<accession>A0A1B6D4F2</accession>
<evidence type="ECO:0000256" key="4">
    <source>
        <dbReference type="ARBA" id="ARBA00022862"/>
    </source>
</evidence>
<dbReference type="EMBL" id="GEDC01030296">
    <property type="protein sequence ID" value="JAS07002.1"/>
    <property type="molecule type" value="Transcribed_RNA"/>
</dbReference>
<dbReference type="PROSITE" id="PS51352">
    <property type="entry name" value="THIOREDOXIN_2"/>
    <property type="match status" value="1"/>
</dbReference>
<organism evidence="12">
    <name type="scientific">Clastoptera arizonana</name>
    <name type="common">Arizona spittle bug</name>
    <dbReference type="NCBI Taxonomy" id="38151"/>
    <lineage>
        <taxon>Eukaryota</taxon>
        <taxon>Metazoa</taxon>
        <taxon>Ecdysozoa</taxon>
        <taxon>Arthropoda</taxon>
        <taxon>Hexapoda</taxon>
        <taxon>Insecta</taxon>
        <taxon>Pterygota</taxon>
        <taxon>Neoptera</taxon>
        <taxon>Paraneoptera</taxon>
        <taxon>Hemiptera</taxon>
        <taxon>Auchenorrhyncha</taxon>
        <taxon>Cercopoidea</taxon>
        <taxon>Clastopteridae</taxon>
        <taxon>Clastoptera</taxon>
    </lineage>
</organism>
<dbReference type="GO" id="GO:0008379">
    <property type="term" value="F:thioredoxin peroxidase activity"/>
    <property type="evidence" value="ECO:0007669"/>
    <property type="project" value="InterPro"/>
</dbReference>
<dbReference type="SUPFAM" id="SSF52833">
    <property type="entry name" value="Thioredoxin-like"/>
    <property type="match status" value="1"/>
</dbReference>
<feature type="active site" description="Cysteine sulfenic acid (-SOH) intermediate" evidence="8">
    <location>
        <position position="79"/>
    </location>
</feature>
<evidence type="ECO:0000256" key="6">
    <source>
        <dbReference type="ARBA" id="ARBA00023284"/>
    </source>
</evidence>
<reference evidence="12" key="1">
    <citation type="submission" date="2015-12" db="EMBL/GenBank/DDBJ databases">
        <title>De novo transcriptome assembly of four potential Pierce s Disease insect vectors from Arizona vineyards.</title>
        <authorList>
            <person name="Tassone E.E."/>
        </authorList>
    </citation>
    <scope>NUCLEOTIDE SEQUENCE</scope>
</reference>
<dbReference type="GO" id="GO:0042744">
    <property type="term" value="P:hydrogen peroxide catabolic process"/>
    <property type="evidence" value="ECO:0007669"/>
    <property type="project" value="TreeGrafter"/>
</dbReference>
<dbReference type="Pfam" id="PF08534">
    <property type="entry name" value="Redoxin"/>
    <property type="match status" value="1"/>
</dbReference>